<dbReference type="Pfam" id="PF02687">
    <property type="entry name" value="FtsX"/>
    <property type="match status" value="1"/>
</dbReference>
<keyword evidence="3 7" id="KW-0812">Transmembrane</keyword>
<accession>E3J5J5</accession>
<dbReference type="HOGENOM" id="CLU_344117_0_0_11"/>
<name>E3J5J5_PSEI1</name>
<evidence type="ECO:0000256" key="6">
    <source>
        <dbReference type="SAM" id="MobiDB-lite"/>
    </source>
</evidence>
<evidence type="ECO:0000313" key="10">
    <source>
        <dbReference type="Proteomes" id="UP000002484"/>
    </source>
</evidence>
<evidence type="ECO:0000256" key="1">
    <source>
        <dbReference type="ARBA" id="ARBA00004651"/>
    </source>
</evidence>
<feature type="transmembrane region" description="Helical" evidence="7">
    <location>
        <begin position="44"/>
        <end position="65"/>
    </location>
</feature>
<feature type="transmembrane region" description="Helical" evidence="7">
    <location>
        <begin position="338"/>
        <end position="360"/>
    </location>
</feature>
<keyword evidence="4 7" id="KW-1133">Transmembrane helix</keyword>
<feature type="region of interest" description="Disordered" evidence="6">
    <location>
        <begin position="1"/>
        <end position="22"/>
    </location>
</feature>
<evidence type="ECO:0000256" key="2">
    <source>
        <dbReference type="ARBA" id="ARBA00022475"/>
    </source>
</evidence>
<dbReference type="eggNOG" id="COG4591">
    <property type="taxonomic scope" value="Bacteria"/>
</dbReference>
<feature type="transmembrane region" description="Helical" evidence="7">
    <location>
        <begin position="787"/>
        <end position="809"/>
    </location>
</feature>
<reference evidence="9 10" key="1">
    <citation type="submission" date="2010-10" db="EMBL/GenBank/DDBJ databases">
        <title>Complete sequence of Frankia sp. EuI1c.</title>
        <authorList>
            <consortium name="US DOE Joint Genome Institute"/>
            <person name="Lucas S."/>
            <person name="Copeland A."/>
            <person name="Lapidus A."/>
            <person name="Cheng J.-F."/>
            <person name="Bruce D."/>
            <person name="Goodwin L."/>
            <person name="Pitluck S."/>
            <person name="Chertkov O."/>
            <person name="Detter J.C."/>
            <person name="Han C."/>
            <person name="Tapia R."/>
            <person name="Land M."/>
            <person name="Hauser L."/>
            <person name="Jeffries C."/>
            <person name="Kyrpides N."/>
            <person name="Ivanova N."/>
            <person name="Mikhailova N."/>
            <person name="Beauchemin N."/>
            <person name="Sen A."/>
            <person name="Sur S.A."/>
            <person name="Gtari M."/>
            <person name="Wall L."/>
            <person name="Tisa L."/>
            <person name="Woyke T."/>
        </authorList>
    </citation>
    <scope>NUCLEOTIDE SEQUENCE [LARGE SCALE GENOMIC DNA]</scope>
    <source>
        <strain evidence="10">DSM 45817 / CECT 9037 / EuI1c</strain>
    </source>
</reference>
<keyword evidence="2" id="KW-1003">Cell membrane</keyword>
<dbReference type="InParanoid" id="E3J5J5"/>
<sequence>MTVQTPPRSRTRPSGAPADGGLAARRAMTRWAWRMLRREWRSQVLVTLLLLLTVAVAVCGGTTLYNVPRQADPKLGTAGAVYVLNGQNGRAADLAADVATLRRAFGTIDVIGHSGYGVAGLAKAVDYREQAPHGTFTGQLLAIHRGRYPAGPNEAAVTTGVAKLLGLRLGGTVALDGHSRVIVGIAEDPSDLTDDFVLIAPSADSPPQTASVFVRTTGSNRGGLGLATVGQVMGQGPNTDHLVITTLVLGGATVLLLLVAFVAAAGFAVLAHRRLRQLGMLAAIGATARHIRLMMAVTGLLVGGLAAGAGAALGLALWPAVAAWLEPAVGHRVDRLDIPWPLVAGVGLLAVLMATAAAWWPARAVSRLPVTLALSGRPPAPRPSHRPALVSVFFLAVGLGLLAAGEKKSPALIVAGTVAMALAMLFAGPPAIRLLAAAGGRAPVAVRLALRDLGRHQARSGAALAAISLAVGIAAAIVVVTTGIQGSPTGGNLGDHQLLVGIARPGDPPGLVPIRTDAQLRGLAAQVDELAALLPRPTVIPLDLAYDPAASPELGLQGNEPVRRALEVDRPRGGGEYEGIPAYVATPDLLRLVGADGVRIPPATDVVTARAGPLVIFDAGRDARQPPSTHVSGPRFTSLPDTLLTSGALTRRHLTPVRAGWLVESAQPLTDAQRADARRIAAAAGLTVEFRDGHPGVRTVRAGATAGGLLLALAVLAMTVGLIRGEAAADLRTLTATGASAGIRRTLTAATAGGLALLGGILGTAGAGLGLVAVYRHDLAVFGRIPPGYPLVLLVGIPLVAAAAGWLLAGKEPPALGRRLSD</sequence>
<feature type="transmembrane region" description="Helical" evidence="7">
    <location>
        <begin position="411"/>
        <end position="432"/>
    </location>
</feature>
<evidence type="ECO:0000256" key="7">
    <source>
        <dbReference type="SAM" id="Phobius"/>
    </source>
</evidence>
<evidence type="ECO:0000313" key="9">
    <source>
        <dbReference type="EMBL" id="ADP81939.1"/>
    </source>
</evidence>
<protein>
    <recommendedName>
        <fullName evidence="8">ABC3 transporter permease C-terminal domain-containing protein</fullName>
    </recommendedName>
</protein>
<dbReference type="InterPro" id="IPR038766">
    <property type="entry name" value="Membrane_comp_ABC_pdt"/>
</dbReference>
<dbReference type="STRING" id="298654.FraEuI1c_3933"/>
<organism evidence="9 10">
    <name type="scientific">Pseudofrankia inefficax (strain DSM 45817 / CECT 9037 / DDB 130130 / EuI1c)</name>
    <name type="common">Frankia inefficax</name>
    <dbReference type="NCBI Taxonomy" id="298654"/>
    <lineage>
        <taxon>Bacteria</taxon>
        <taxon>Bacillati</taxon>
        <taxon>Actinomycetota</taxon>
        <taxon>Actinomycetes</taxon>
        <taxon>Frankiales</taxon>
        <taxon>Frankiaceae</taxon>
        <taxon>Pseudofrankia</taxon>
    </lineage>
</organism>
<gene>
    <name evidence="9" type="ordered locus">FraEuI1c_3933</name>
</gene>
<evidence type="ECO:0000256" key="4">
    <source>
        <dbReference type="ARBA" id="ARBA00022989"/>
    </source>
</evidence>
<feature type="transmembrane region" description="Helical" evidence="7">
    <location>
        <begin position="293"/>
        <end position="318"/>
    </location>
</feature>
<feature type="transmembrane region" description="Helical" evidence="7">
    <location>
        <begin position="702"/>
        <end position="723"/>
    </location>
</feature>
<evidence type="ECO:0000259" key="8">
    <source>
        <dbReference type="Pfam" id="PF02687"/>
    </source>
</evidence>
<feature type="transmembrane region" description="Helical" evidence="7">
    <location>
        <begin position="461"/>
        <end position="484"/>
    </location>
</feature>
<keyword evidence="5 7" id="KW-0472">Membrane</keyword>
<dbReference type="EMBL" id="CP002299">
    <property type="protein sequence ID" value="ADP81939.1"/>
    <property type="molecule type" value="Genomic_DNA"/>
</dbReference>
<evidence type="ECO:0000256" key="3">
    <source>
        <dbReference type="ARBA" id="ARBA00022692"/>
    </source>
</evidence>
<dbReference type="AlphaFoldDB" id="E3J5J5"/>
<feature type="transmembrane region" description="Helical" evidence="7">
    <location>
        <begin position="754"/>
        <end position="775"/>
    </location>
</feature>
<feature type="transmembrane region" description="Helical" evidence="7">
    <location>
        <begin position="247"/>
        <end position="272"/>
    </location>
</feature>
<dbReference type="KEGG" id="fri:FraEuI1c_3933"/>
<dbReference type="GO" id="GO:0005886">
    <property type="term" value="C:plasma membrane"/>
    <property type="evidence" value="ECO:0007669"/>
    <property type="project" value="UniProtKB-SubCell"/>
</dbReference>
<feature type="domain" description="ABC3 transporter permease C-terminal" evidence="8">
    <location>
        <begin position="252"/>
        <end position="369"/>
    </location>
</feature>
<comment type="subcellular location">
    <subcellularLocation>
        <location evidence="1">Cell membrane</location>
        <topology evidence="1">Multi-pass membrane protein</topology>
    </subcellularLocation>
</comment>
<proteinExistence type="predicted"/>
<keyword evidence="10" id="KW-1185">Reference proteome</keyword>
<dbReference type="PANTHER" id="PTHR30287">
    <property type="entry name" value="MEMBRANE COMPONENT OF PREDICTED ABC SUPERFAMILY METABOLITE UPTAKE TRANSPORTER"/>
    <property type="match status" value="1"/>
</dbReference>
<feature type="transmembrane region" description="Helical" evidence="7">
    <location>
        <begin position="387"/>
        <end position="405"/>
    </location>
</feature>
<evidence type="ECO:0000256" key="5">
    <source>
        <dbReference type="ARBA" id="ARBA00023136"/>
    </source>
</evidence>
<dbReference type="RefSeq" id="WP_013425057.1">
    <property type="nucleotide sequence ID" value="NC_014666.1"/>
</dbReference>
<dbReference type="Proteomes" id="UP000002484">
    <property type="component" value="Chromosome"/>
</dbReference>
<dbReference type="PANTHER" id="PTHR30287:SF1">
    <property type="entry name" value="INNER MEMBRANE PROTEIN"/>
    <property type="match status" value="1"/>
</dbReference>
<dbReference type="InterPro" id="IPR003838">
    <property type="entry name" value="ABC3_permease_C"/>
</dbReference>